<sequence>MKQTEKRSAFAIPGAEQWTVISNRGASYRIMVYKPEVPAPETGFPVIYMLDANSAFGSMAETVRLQTRGPHMLEPAVVVGIGYDTDQPFETNRRFYDYTVYADKTELPNRKDGSEWPTTGGADVFLTFIEEELKPLIEQEISIDRNRQTLFGHSLGGLFTLYTMFTKRQAFQVYAAGSPSIWWKNQFLFPLAERFAKEAKESTAEPMQTSLLIGIGSEEKAEMVVDAKEMYERLSSSNIPGLQVQYRCFDDEGHLSVLLPYIGLVIRSALAWK</sequence>
<dbReference type="RefSeq" id="WP_003336477.1">
    <property type="nucleotide sequence ID" value="NZ_CP007806.1"/>
</dbReference>
<dbReference type="InterPro" id="IPR052558">
    <property type="entry name" value="Siderophore_Hydrolase_D"/>
</dbReference>
<dbReference type="InterPro" id="IPR029058">
    <property type="entry name" value="AB_hydrolase_fold"/>
</dbReference>
<keyword evidence="4" id="KW-1185">Reference proteome</keyword>
<protein>
    <submittedName>
        <fullName evidence="3">Putative esterase</fullName>
        <ecNumber evidence="3">3.1.-.-</ecNumber>
    </submittedName>
</protein>
<evidence type="ECO:0000313" key="3">
    <source>
        <dbReference type="EMBL" id="AIG27991.1"/>
    </source>
</evidence>
<dbReference type="SUPFAM" id="SSF53474">
    <property type="entry name" value="alpha/beta-Hydrolases"/>
    <property type="match status" value="1"/>
</dbReference>
<evidence type="ECO:0000256" key="1">
    <source>
        <dbReference type="ARBA" id="ARBA00005622"/>
    </source>
</evidence>
<comment type="similarity">
    <text evidence="1">Belongs to the esterase D family.</text>
</comment>
<organism evidence="3 4">
    <name type="scientific">Brevibacillus laterosporus LMG 15441</name>
    <dbReference type="NCBI Taxonomy" id="1042163"/>
    <lineage>
        <taxon>Bacteria</taxon>
        <taxon>Bacillati</taxon>
        <taxon>Bacillota</taxon>
        <taxon>Bacilli</taxon>
        <taxon>Bacillales</taxon>
        <taxon>Paenibacillaceae</taxon>
        <taxon>Brevibacillus</taxon>
    </lineage>
</organism>
<dbReference type="Gene3D" id="3.40.50.1820">
    <property type="entry name" value="alpha/beta hydrolase"/>
    <property type="match status" value="1"/>
</dbReference>
<dbReference type="Proteomes" id="UP000005850">
    <property type="component" value="Chromosome"/>
</dbReference>
<gene>
    <name evidence="3" type="ORF">BRLA_c036890</name>
</gene>
<dbReference type="Pfam" id="PF00756">
    <property type="entry name" value="Esterase"/>
    <property type="match status" value="1"/>
</dbReference>
<reference evidence="3 4" key="1">
    <citation type="journal article" date="2011" name="J. Bacteriol.">
        <title>Genome sequence of Brevibacillus laterosporus LMG 15441, a pathogen of invertebrates.</title>
        <authorList>
            <person name="Djukic M."/>
            <person name="Poehlein A."/>
            <person name="Thurmer A."/>
            <person name="Daniel R."/>
        </authorList>
    </citation>
    <scope>NUCLEOTIDE SEQUENCE [LARGE SCALE GENOMIC DNA]</scope>
    <source>
        <strain evidence="3 4">LMG 15441</strain>
    </source>
</reference>
<name>A0A075R9C1_BRELA</name>
<dbReference type="EC" id="3.1.-.-" evidence="3"/>
<accession>A0A075R9C1</accession>
<dbReference type="PANTHER" id="PTHR40841:SF2">
    <property type="entry name" value="SIDEROPHORE-DEGRADING ESTERASE (EUROFUNG)"/>
    <property type="match status" value="1"/>
</dbReference>
<evidence type="ECO:0000256" key="2">
    <source>
        <dbReference type="ARBA" id="ARBA00022801"/>
    </source>
</evidence>
<proteinExistence type="inferred from homology"/>
<dbReference type="STRING" id="1042163.BRLA_c036890"/>
<dbReference type="HOGENOM" id="CLU_039834_3_0_9"/>
<dbReference type="GO" id="GO:0016788">
    <property type="term" value="F:hydrolase activity, acting on ester bonds"/>
    <property type="evidence" value="ECO:0007669"/>
    <property type="project" value="TreeGrafter"/>
</dbReference>
<dbReference type="AlphaFoldDB" id="A0A075R9C1"/>
<dbReference type="PANTHER" id="PTHR40841">
    <property type="entry name" value="SIDEROPHORE TRIACETYLFUSARININE C ESTERASE"/>
    <property type="match status" value="1"/>
</dbReference>
<dbReference type="InterPro" id="IPR000801">
    <property type="entry name" value="Esterase-like"/>
</dbReference>
<keyword evidence="2 3" id="KW-0378">Hydrolase</keyword>
<dbReference type="KEGG" id="blr:BRLA_c036890"/>
<dbReference type="EMBL" id="CP007806">
    <property type="protein sequence ID" value="AIG27991.1"/>
    <property type="molecule type" value="Genomic_DNA"/>
</dbReference>
<dbReference type="eggNOG" id="COG2819">
    <property type="taxonomic scope" value="Bacteria"/>
</dbReference>
<evidence type="ECO:0000313" key="4">
    <source>
        <dbReference type="Proteomes" id="UP000005850"/>
    </source>
</evidence>